<keyword evidence="2" id="KW-0436">Ligase</keyword>
<gene>
    <name evidence="2" type="ORF">J2T57_003459</name>
</gene>
<dbReference type="RefSeq" id="WP_253481848.1">
    <property type="nucleotide sequence ID" value="NZ_JALJXV010000008.1"/>
</dbReference>
<evidence type="ECO:0000259" key="1">
    <source>
        <dbReference type="Pfam" id="PF13193"/>
    </source>
</evidence>
<name>A0AAE3G5J4_9GAMM</name>
<dbReference type="EMBL" id="JALJXV010000008">
    <property type="protein sequence ID" value="MCP1676300.1"/>
    <property type="molecule type" value="Genomic_DNA"/>
</dbReference>
<comment type="caution">
    <text evidence="2">The sequence shown here is derived from an EMBL/GenBank/DDBJ whole genome shotgun (WGS) entry which is preliminary data.</text>
</comment>
<organism evidence="2 3">
    <name type="scientific">Natronocella acetinitrilica</name>
    <dbReference type="NCBI Taxonomy" id="414046"/>
    <lineage>
        <taxon>Bacteria</taxon>
        <taxon>Pseudomonadati</taxon>
        <taxon>Pseudomonadota</taxon>
        <taxon>Gammaproteobacteria</taxon>
        <taxon>Chromatiales</taxon>
        <taxon>Ectothiorhodospiraceae</taxon>
        <taxon>Natronocella</taxon>
    </lineage>
</organism>
<dbReference type="Gene3D" id="3.30.300.30">
    <property type="match status" value="1"/>
</dbReference>
<dbReference type="AlphaFoldDB" id="A0AAE3G5J4"/>
<keyword evidence="3" id="KW-1185">Reference proteome</keyword>
<protein>
    <submittedName>
        <fullName evidence="2">Acyl-CoA synthetase (AMP-forming)/AMP-acid ligase II</fullName>
    </submittedName>
</protein>
<dbReference type="InterPro" id="IPR045851">
    <property type="entry name" value="AMP-bd_C_sf"/>
</dbReference>
<accession>A0AAE3G5J4</accession>
<evidence type="ECO:0000313" key="2">
    <source>
        <dbReference type="EMBL" id="MCP1676300.1"/>
    </source>
</evidence>
<reference evidence="2" key="1">
    <citation type="submission" date="2022-03" db="EMBL/GenBank/DDBJ databases">
        <title>Genomic Encyclopedia of Type Strains, Phase III (KMG-III): the genomes of soil and plant-associated and newly described type strains.</title>
        <authorList>
            <person name="Whitman W."/>
        </authorList>
    </citation>
    <scope>NUCLEOTIDE SEQUENCE</scope>
    <source>
        <strain evidence="2">ANL 6-2</strain>
    </source>
</reference>
<evidence type="ECO:0000313" key="3">
    <source>
        <dbReference type="Proteomes" id="UP001205843"/>
    </source>
</evidence>
<sequence length="74" mass="8146">MKTTDRIGHRAASFVAVVVREPDGPVIDESQVISQLKAELAGFKVPKAVHFMDELPRNAMGKVQKNVLRDQFGA</sequence>
<dbReference type="SUPFAM" id="SSF56801">
    <property type="entry name" value="Acetyl-CoA synthetase-like"/>
    <property type="match status" value="1"/>
</dbReference>
<dbReference type="Pfam" id="PF13193">
    <property type="entry name" value="AMP-binding_C"/>
    <property type="match status" value="1"/>
</dbReference>
<dbReference type="Proteomes" id="UP001205843">
    <property type="component" value="Unassembled WGS sequence"/>
</dbReference>
<proteinExistence type="predicted"/>
<dbReference type="InterPro" id="IPR025110">
    <property type="entry name" value="AMP-bd_C"/>
</dbReference>
<feature type="domain" description="AMP-binding enzyme C-terminal" evidence="1">
    <location>
        <begin position="14"/>
        <end position="62"/>
    </location>
</feature>
<dbReference type="GO" id="GO:0016874">
    <property type="term" value="F:ligase activity"/>
    <property type="evidence" value="ECO:0007669"/>
    <property type="project" value="UniProtKB-KW"/>
</dbReference>